<dbReference type="InterPro" id="IPR038333">
    <property type="entry name" value="T1MK-like_N_sf"/>
</dbReference>
<comment type="caution">
    <text evidence="9">The sequence shown here is derived from an EMBL/GenBank/DDBJ whole genome shotgun (WGS) entry which is preliminary data.</text>
</comment>
<name>A0ABV4KH73_9FLAO</name>
<dbReference type="Proteomes" id="UP001568894">
    <property type="component" value="Unassembled WGS sequence"/>
</dbReference>
<dbReference type="EC" id="2.1.1.72" evidence="2"/>
<evidence type="ECO:0000256" key="2">
    <source>
        <dbReference type="ARBA" id="ARBA00011900"/>
    </source>
</evidence>
<keyword evidence="10" id="KW-1185">Reference proteome</keyword>
<dbReference type="PRINTS" id="PR00507">
    <property type="entry name" value="N12N6MTFRASE"/>
</dbReference>
<dbReference type="GO" id="GO:0032259">
    <property type="term" value="P:methylation"/>
    <property type="evidence" value="ECO:0007669"/>
    <property type="project" value="UniProtKB-KW"/>
</dbReference>
<evidence type="ECO:0000256" key="7">
    <source>
        <dbReference type="ARBA" id="ARBA00047942"/>
    </source>
</evidence>
<dbReference type="InterPro" id="IPR051537">
    <property type="entry name" value="DNA_Adenine_Mtase"/>
</dbReference>
<evidence type="ECO:0000256" key="6">
    <source>
        <dbReference type="ARBA" id="ARBA00022747"/>
    </source>
</evidence>
<dbReference type="Gene3D" id="1.20.1260.30">
    <property type="match status" value="1"/>
</dbReference>
<keyword evidence="5" id="KW-0949">S-adenosyl-L-methionine</keyword>
<dbReference type="EMBL" id="JASMRN010000010">
    <property type="protein sequence ID" value="MEZ7516076.1"/>
    <property type="molecule type" value="Genomic_DNA"/>
</dbReference>
<evidence type="ECO:0000313" key="9">
    <source>
        <dbReference type="EMBL" id="MEZ7516076.1"/>
    </source>
</evidence>
<dbReference type="Pfam" id="PF02384">
    <property type="entry name" value="N6_Mtase"/>
    <property type="match status" value="1"/>
</dbReference>
<dbReference type="PANTHER" id="PTHR42933">
    <property type="entry name" value="SLR6095 PROTEIN"/>
    <property type="match status" value="1"/>
</dbReference>
<dbReference type="PANTHER" id="PTHR42933:SF3">
    <property type="entry name" value="TYPE I RESTRICTION ENZYME MJAVIII METHYLASE SUBUNIT"/>
    <property type="match status" value="1"/>
</dbReference>
<gene>
    <name evidence="9" type="ORF">QO192_12385</name>
</gene>
<keyword evidence="3 9" id="KW-0489">Methyltransferase</keyword>
<dbReference type="SUPFAM" id="SSF53335">
    <property type="entry name" value="S-adenosyl-L-methionine-dependent methyltransferases"/>
    <property type="match status" value="1"/>
</dbReference>
<comment type="similarity">
    <text evidence="1">Belongs to the N(4)/N(6)-methyltransferase family.</text>
</comment>
<evidence type="ECO:0000256" key="1">
    <source>
        <dbReference type="ARBA" id="ARBA00006594"/>
    </source>
</evidence>
<evidence type="ECO:0000259" key="8">
    <source>
        <dbReference type="Pfam" id="PF02384"/>
    </source>
</evidence>
<proteinExistence type="inferred from homology"/>
<comment type="catalytic activity">
    <reaction evidence="7">
        <text>a 2'-deoxyadenosine in DNA + S-adenosyl-L-methionine = an N(6)-methyl-2'-deoxyadenosine in DNA + S-adenosyl-L-homocysteine + H(+)</text>
        <dbReference type="Rhea" id="RHEA:15197"/>
        <dbReference type="Rhea" id="RHEA-COMP:12418"/>
        <dbReference type="Rhea" id="RHEA-COMP:12419"/>
        <dbReference type="ChEBI" id="CHEBI:15378"/>
        <dbReference type="ChEBI" id="CHEBI:57856"/>
        <dbReference type="ChEBI" id="CHEBI:59789"/>
        <dbReference type="ChEBI" id="CHEBI:90615"/>
        <dbReference type="ChEBI" id="CHEBI:90616"/>
        <dbReference type="EC" id="2.1.1.72"/>
    </reaction>
</comment>
<evidence type="ECO:0000256" key="5">
    <source>
        <dbReference type="ARBA" id="ARBA00022691"/>
    </source>
</evidence>
<dbReference type="RefSeq" id="WP_371571049.1">
    <property type="nucleotide sequence ID" value="NZ_JASMRN010000010.1"/>
</dbReference>
<sequence>MLTTEIKNKIQLLWDRLWAGGLANPIKAIEQISYLLFMKRLEIFHPEVNEKFKWSNYHELKGIDLKIRVNEVFDYIKMNLANEDEPFAMAMLKANFEIETPSLIEDAIQFVDEIYIKVEIEEEKGQHFQDIQGDVFEYLLKATNEAGKNGQFRTPRHIIQLIAELLDPKIDDENTKICDVTSGSSGFLVGAFQYILKENSKDKILDEENQLEKALAGEGLSEEKRKKLIDDTFVGFDISDNMVRIGMMNLMMHGVMKPNINNLNTLSSAYEEYEEKKFLEKLNQGVLSGKTKYISSKKPFKKNIENTIPGKEIYSYILANPPFAAKVNSKNISKNLNRIYTIKEDAKKALPLQTELLFLERIVFMLKKEGKAAVIVPEGVLFNTGSAYKKTRDIILKDCELDAVISLPSGVFNPYTSVKTSILIFTKKLFESKTYHTKKVWFYEIESDGYTLDTNRKKIKDDFPLPIIIDSYDNRNIEENKDRKQKHFFVPIKEIIDNDLELNYNLYKEFVFDEKEYEPSLELLSKLHYLENEISLQFDKLKNSFK</sequence>
<protein>
    <recommendedName>
        <fullName evidence="2">site-specific DNA-methyltransferase (adenine-specific)</fullName>
        <ecNumber evidence="2">2.1.1.72</ecNumber>
    </recommendedName>
</protein>
<dbReference type="InterPro" id="IPR003356">
    <property type="entry name" value="DNA_methylase_A-5"/>
</dbReference>
<evidence type="ECO:0000256" key="3">
    <source>
        <dbReference type="ARBA" id="ARBA00022603"/>
    </source>
</evidence>
<evidence type="ECO:0000256" key="4">
    <source>
        <dbReference type="ARBA" id="ARBA00022679"/>
    </source>
</evidence>
<dbReference type="Gene3D" id="3.40.50.150">
    <property type="entry name" value="Vaccinia Virus protein VP39"/>
    <property type="match status" value="1"/>
</dbReference>
<evidence type="ECO:0000313" key="10">
    <source>
        <dbReference type="Proteomes" id="UP001568894"/>
    </source>
</evidence>
<dbReference type="InterPro" id="IPR029063">
    <property type="entry name" value="SAM-dependent_MTases_sf"/>
</dbReference>
<accession>A0ABV4KH73</accession>
<organism evidence="9 10">
    <name type="scientific">Flavobacterium frigidarium</name>
    <dbReference type="NCBI Taxonomy" id="99286"/>
    <lineage>
        <taxon>Bacteria</taxon>
        <taxon>Pseudomonadati</taxon>
        <taxon>Bacteroidota</taxon>
        <taxon>Flavobacteriia</taxon>
        <taxon>Flavobacteriales</taxon>
        <taxon>Flavobacteriaceae</taxon>
        <taxon>Flavobacterium</taxon>
    </lineage>
</organism>
<feature type="domain" description="DNA methylase adenine-specific" evidence="8">
    <location>
        <begin position="129"/>
        <end position="509"/>
    </location>
</feature>
<keyword evidence="4" id="KW-0808">Transferase</keyword>
<dbReference type="GO" id="GO:0008168">
    <property type="term" value="F:methyltransferase activity"/>
    <property type="evidence" value="ECO:0007669"/>
    <property type="project" value="UniProtKB-KW"/>
</dbReference>
<reference evidence="9 10" key="1">
    <citation type="submission" date="2023-05" db="EMBL/GenBank/DDBJ databases">
        <title>Adaptations of aquatic viruses from atmosphere-close ecosystems of the Central Arctic Ocean.</title>
        <authorList>
            <person name="Rahlff J."/>
            <person name="Holmfeldt K."/>
        </authorList>
    </citation>
    <scope>NUCLEOTIDE SEQUENCE [LARGE SCALE GENOMIC DNA]</scope>
    <source>
        <strain evidence="9 10">Arc14</strain>
    </source>
</reference>
<keyword evidence="6" id="KW-0680">Restriction system</keyword>